<protein>
    <submittedName>
        <fullName evidence="1">GatB/YqeY domain-containing protein</fullName>
    </submittedName>
</protein>
<dbReference type="EMBL" id="BAABLO010000001">
    <property type="protein sequence ID" value="GAA4711519.1"/>
    <property type="molecule type" value="Genomic_DNA"/>
</dbReference>
<dbReference type="InterPro" id="IPR023168">
    <property type="entry name" value="GatB_Yqey_C_2"/>
</dbReference>
<dbReference type="PANTHER" id="PTHR28055">
    <property type="entry name" value="ALTERED INHERITANCE OF MITOCHONDRIA PROTEIN 41, MITOCHONDRIAL"/>
    <property type="match status" value="1"/>
</dbReference>
<dbReference type="InterPro" id="IPR003789">
    <property type="entry name" value="Asn/Gln_tRNA_amidoTrase-B-like"/>
</dbReference>
<dbReference type="Proteomes" id="UP001500556">
    <property type="component" value="Unassembled WGS sequence"/>
</dbReference>
<organism evidence="1 2">
    <name type="scientific">Pedococcus ginsenosidimutans</name>
    <dbReference type="NCBI Taxonomy" id="490570"/>
    <lineage>
        <taxon>Bacteria</taxon>
        <taxon>Bacillati</taxon>
        <taxon>Actinomycetota</taxon>
        <taxon>Actinomycetes</taxon>
        <taxon>Micrococcales</taxon>
        <taxon>Intrasporangiaceae</taxon>
        <taxon>Pedococcus</taxon>
    </lineage>
</organism>
<evidence type="ECO:0000313" key="2">
    <source>
        <dbReference type="Proteomes" id="UP001500556"/>
    </source>
</evidence>
<dbReference type="Gene3D" id="1.10.1510.10">
    <property type="entry name" value="Uncharacterised protein YqeY/AIM41 PF09424, N-terminal domain"/>
    <property type="match status" value="1"/>
</dbReference>
<proteinExistence type="predicted"/>
<keyword evidence="2" id="KW-1185">Reference proteome</keyword>
<dbReference type="InterPro" id="IPR042184">
    <property type="entry name" value="YqeY/Aim41_N"/>
</dbReference>
<dbReference type="PANTHER" id="PTHR28055:SF1">
    <property type="entry name" value="ALTERED INHERITANCE OF MITOCHONDRIA PROTEIN 41, MITOCHONDRIAL"/>
    <property type="match status" value="1"/>
</dbReference>
<dbReference type="RefSeq" id="WP_345500866.1">
    <property type="nucleotide sequence ID" value="NZ_BAABLO010000001.1"/>
</dbReference>
<sequence length="154" mass="16157">MTEQSLKATVQRDLTDAMRARDQVRSGTLRMVLTAITTEEVAGSESRELTDDDVLKVLAKEAKKRKEAAAAYTGAGRPELAATEEAELEILEAYLPAQLSDDELASIVAAAIEQTGATGMQQMGQVMKAASPVVAGRADGGRVAAVVKAALAAR</sequence>
<accession>A0ABP8XQ41</accession>
<comment type="caution">
    <text evidence="1">The sequence shown here is derived from an EMBL/GenBank/DDBJ whole genome shotgun (WGS) entry which is preliminary data.</text>
</comment>
<evidence type="ECO:0000313" key="1">
    <source>
        <dbReference type="EMBL" id="GAA4711519.1"/>
    </source>
</evidence>
<name>A0ABP8XQ41_9MICO</name>
<dbReference type="Pfam" id="PF09424">
    <property type="entry name" value="YqeY"/>
    <property type="match status" value="1"/>
</dbReference>
<gene>
    <name evidence="1" type="ORF">GCM10025782_04510</name>
</gene>
<dbReference type="InterPro" id="IPR019004">
    <property type="entry name" value="YqeY/Aim41"/>
</dbReference>
<dbReference type="SUPFAM" id="SSF89095">
    <property type="entry name" value="GatB/YqeY motif"/>
    <property type="match status" value="1"/>
</dbReference>
<reference evidence="2" key="1">
    <citation type="journal article" date="2019" name="Int. J. Syst. Evol. Microbiol.">
        <title>The Global Catalogue of Microorganisms (GCM) 10K type strain sequencing project: providing services to taxonomists for standard genome sequencing and annotation.</title>
        <authorList>
            <consortium name="The Broad Institute Genomics Platform"/>
            <consortium name="The Broad Institute Genome Sequencing Center for Infectious Disease"/>
            <person name="Wu L."/>
            <person name="Ma J."/>
        </authorList>
    </citation>
    <scope>NUCLEOTIDE SEQUENCE [LARGE SCALE GENOMIC DNA]</scope>
    <source>
        <strain evidence="2">JCM 18961</strain>
    </source>
</reference>
<dbReference type="Gene3D" id="1.10.10.410">
    <property type="match status" value="1"/>
</dbReference>